<proteinExistence type="predicted"/>
<feature type="transmembrane region" description="Helical" evidence="8">
    <location>
        <begin position="95"/>
        <end position="116"/>
    </location>
</feature>
<name>A0A0F9PCJ9_9ZZZZ</name>
<evidence type="ECO:0000256" key="4">
    <source>
        <dbReference type="ARBA" id="ARBA00022692"/>
    </source>
</evidence>
<dbReference type="GO" id="GO:0015297">
    <property type="term" value="F:antiporter activity"/>
    <property type="evidence" value="ECO:0007669"/>
    <property type="project" value="UniProtKB-KW"/>
</dbReference>
<sequence>MQSYHLILLAFGLATVLMAYVPILSEKLKITYTLPMLIVGVIIYHIGTPINWPDPFWEHEWVKVVTELIVILSLMGAGLKIGLRYGKNHWKQPLRLLHTAMPLYMIAIFVGSSLFLGLDGPSSLLLAAVCAPTDPVMATDMQLENDGSDGKRNTGLKYLLTSEAGLNDGMAFPFVYLAILWSTADNFGNVDLWEWSYFYLFFKIITGIVIGTLFGYLYSLSVQWFDTMSMDKTLSGFVAIALAVASFGLAEAAESYGFLSVFFTGLFAQYHNHKTSKDSPKGEMLFFTEETEKLLMVVWILLFGGFLATGILSKVDYIGVIAAIVIVLVLRPLTAIVSLIGTTYSKRKKWAISFFGIKGIGSFFYLAYALGEGHFSSPVKVYALVSWVVLISIVVHGLTGPRVISYFKRNDPG</sequence>
<feature type="transmembrane region" description="Helical" evidence="8">
    <location>
        <begin position="256"/>
        <end position="273"/>
    </location>
</feature>
<dbReference type="Pfam" id="PF00999">
    <property type="entry name" value="Na_H_Exchanger"/>
    <property type="match status" value="1"/>
</dbReference>
<protein>
    <recommendedName>
        <fullName evidence="9">Cation/H+ exchanger transmembrane domain-containing protein</fullName>
    </recommendedName>
</protein>
<keyword evidence="3" id="KW-0050">Antiport</keyword>
<dbReference type="AlphaFoldDB" id="A0A0F9PCJ9"/>
<organism evidence="10">
    <name type="scientific">marine sediment metagenome</name>
    <dbReference type="NCBI Taxonomy" id="412755"/>
    <lineage>
        <taxon>unclassified sequences</taxon>
        <taxon>metagenomes</taxon>
        <taxon>ecological metagenomes</taxon>
    </lineage>
</organism>
<feature type="transmembrane region" description="Helical" evidence="8">
    <location>
        <begin position="318"/>
        <end position="340"/>
    </location>
</feature>
<evidence type="ECO:0000256" key="6">
    <source>
        <dbReference type="ARBA" id="ARBA00023065"/>
    </source>
</evidence>
<keyword evidence="5 8" id="KW-1133">Transmembrane helix</keyword>
<dbReference type="GO" id="GO:1902600">
    <property type="term" value="P:proton transmembrane transport"/>
    <property type="evidence" value="ECO:0007669"/>
    <property type="project" value="InterPro"/>
</dbReference>
<feature type="transmembrane region" description="Helical" evidence="8">
    <location>
        <begin position="6"/>
        <end position="25"/>
    </location>
</feature>
<evidence type="ECO:0000256" key="2">
    <source>
        <dbReference type="ARBA" id="ARBA00022448"/>
    </source>
</evidence>
<feature type="transmembrane region" description="Helical" evidence="8">
    <location>
        <begin position="64"/>
        <end position="83"/>
    </location>
</feature>
<dbReference type="PANTHER" id="PTHR32507:SF8">
    <property type="entry name" value="CNH1P"/>
    <property type="match status" value="1"/>
</dbReference>
<keyword evidence="2" id="KW-0813">Transport</keyword>
<dbReference type="InterPro" id="IPR006153">
    <property type="entry name" value="Cation/H_exchanger_TM"/>
</dbReference>
<feature type="transmembrane region" description="Helical" evidence="8">
    <location>
        <begin position="233"/>
        <end position="250"/>
    </location>
</feature>
<evidence type="ECO:0000256" key="5">
    <source>
        <dbReference type="ARBA" id="ARBA00022989"/>
    </source>
</evidence>
<keyword evidence="4 8" id="KW-0812">Transmembrane</keyword>
<feature type="transmembrane region" description="Helical" evidence="8">
    <location>
        <begin position="352"/>
        <end position="369"/>
    </location>
</feature>
<evidence type="ECO:0000256" key="3">
    <source>
        <dbReference type="ARBA" id="ARBA00022449"/>
    </source>
</evidence>
<feature type="transmembrane region" description="Helical" evidence="8">
    <location>
        <begin position="381"/>
        <end position="399"/>
    </location>
</feature>
<evidence type="ECO:0000256" key="1">
    <source>
        <dbReference type="ARBA" id="ARBA00004651"/>
    </source>
</evidence>
<comment type="caution">
    <text evidence="10">The sequence shown here is derived from an EMBL/GenBank/DDBJ whole genome shotgun (WGS) entry which is preliminary data.</text>
</comment>
<feature type="domain" description="Cation/H+ exchanger transmembrane" evidence="9">
    <location>
        <begin position="16"/>
        <end position="402"/>
    </location>
</feature>
<dbReference type="GO" id="GO:0005886">
    <property type="term" value="C:plasma membrane"/>
    <property type="evidence" value="ECO:0007669"/>
    <property type="project" value="UniProtKB-SubCell"/>
</dbReference>
<dbReference type="PANTHER" id="PTHR32507">
    <property type="entry name" value="NA(+)/H(+) ANTIPORTER 1"/>
    <property type="match status" value="1"/>
</dbReference>
<evidence type="ECO:0000313" key="10">
    <source>
        <dbReference type="EMBL" id="KKM91102.1"/>
    </source>
</evidence>
<accession>A0A0F9PCJ9</accession>
<evidence type="ECO:0000256" key="8">
    <source>
        <dbReference type="SAM" id="Phobius"/>
    </source>
</evidence>
<feature type="transmembrane region" description="Helical" evidence="8">
    <location>
        <begin position="32"/>
        <end position="52"/>
    </location>
</feature>
<evidence type="ECO:0000256" key="7">
    <source>
        <dbReference type="ARBA" id="ARBA00023136"/>
    </source>
</evidence>
<comment type="subcellular location">
    <subcellularLocation>
        <location evidence="1">Cell membrane</location>
        <topology evidence="1">Multi-pass membrane protein</topology>
    </subcellularLocation>
</comment>
<evidence type="ECO:0000259" key="9">
    <source>
        <dbReference type="Pfam" id="PF00999"/>
    </source>
</evidence>
<gene>
    <name evidence="10" type="ORF">LCGC14_1231950</name>
</gene>
<reference evidence="10" key="1">
    <citation type="journal article" date="2015" name="Nature">
        <title>Complex archaea that bridge the gap between prokaryotes and eukaryotes.</title>
        <authorList>
            <person name="Spang A."/>
            <person name="Saw J.H."/>
            <person name="Jorgensen S.L."/>
            <person name="Zaremba-Niedzwiedzka K."/>
            <person name="Martijn J."/>
            <person name="Lind A.E."/>
            <person name="van Eijk R."/>
            <person name="Schleper C."/>
            <person name="Guy L."/>
            <person name="Ettema T.J."/>
        </authorList>
    </citation>
    <scope>NUCLEOTIDE SEQUENCE</scope>
</reference>
<keyword evidence="6" id="KW-0406">Ion transport</keyword>
<keyword evidence="7 8" id="KW-0472">Membrane</keyword>
<dbReference type="EMBL" id="LAZR01006581">
    <property type="protein sequence ID" value="KKM91102.1"/>
    <property type="molecule type" value="Genomic_DNA"/>
</dbReference>
<feature type="transmembrane region" description="Helical" evidence="8">
    <location>
        <begin position="294"/>
        <end position="312"/>
    </location>
</feature>
<feature type="transmembrane region" description="Helical" evidence="8">
    <location>
        <begin position="197"/>
        <end position="221"/>
    </location>
</feature>